<keyword evidence="2" id="KW-1185">Reference proteome</keyword>
<dbReference type="EMBL" id="UYWY01020501">
    <property type="protein sequence ID" value="VDM41767.1"/>
    <property type="molecule type" value="Genomic_DNA"/>
</dbReference>
<evidence type="ECO:0000313" key="2">
    <source>
        <dbReference type="Proteomes" id="UP000050794"/>
    </source>
</evidence>
<protein>
    <submittedName>
        <fullName evidence="3">DUF1330 domain-containing protein</fullName>
    </submittedName>
</protein>
<reference evidence="3" key="1">
    <citation type="submission" date="2016-06" db="UniProtKB">
        <authorList>
            <consortium name="WormBaseParasite"/>
        </authorList>
    </citation>
    <scope>IDENTIFICATION</scope>
</reference>
<dbReference type="WBParaSite" id="TCNE_0001044601-mRNA-1">
    <property type="protein sequence ID" value="TCNE_0001044601-mRNA-1"/>
    <property type="gene ID" value="TCNE_0001044601"/>
</dbReference>
<organism evidence="2 3">
    <name type="scientific">Toxocara canis</name>
    <name type="common">Canine roundworm</name>
    <dbReference type="NCBI Taxonomy" id="6265"/>
    <lineage>
        <taxon>Eukaryota</taxon>
        <taxon>Metazoa</taxon>
        <taxon>Ecdysozoa</taxon>
        <taxon>Nematoda</taxon>
        <taxon>Chromadorea</taxon>
        <taxon>Rhabditida</taxon>
        <taxon>Spirurina</taxon>
        <taxon>Ascaridomorpha</taxon>
        <taxon>Ascaridoidea</taxon>
        <taxon>Toxocaridae</taxon>
        <taxon>Toxocara</taxon>
    </lineage>
</organism>
<dbReference type="Proteomes" id="UP000050794">
    <property type="component" value="Unassembled WGS sequence"/>
</dbReference>
<sequence>MFANAIHTRSVSMDRPGDQADVWILGRAQLHALACEKQRNAALMYSRGVPKGTQHRFGHISCVPLQP</sequence>
<dbReference type="AlphaFoldDB" id="A0A183UPM6"/>
<reference evidence="1 2" key="2">
    <citation type="submission" date="2018-11" db="EMBL/GenBank/DDBJ databases">
        <authorList>
            <consortium name="Pathogen Informatics"/>
        </authorList>
    </citation>
    <scope>NUCLEOTIDE SEQUENCE [LARGE SCALE GENOMIC DNA]</scope>
</reference>
<gene>
    <name evidence="1" type="ORF">TCNE_LOCUS10446</name>
</gene>
<accession>A0A183UPM6</accession>
<evidence type="ECO:0000313" key="1">
    <source>
        <dbReference type="EMBL" id="VDM41767.1"/>
    </source>
</evidence>
<evidence type="ECO:0000313" key="3">
    <source>
        <dbReference type="WBParaSite" id="TCNE_0001044601-mRNA-1"/>
    </source>
</evidence>
<name>A0A183UPM6_TOXCA</name>
<proteinExistence type="predicted"/>